<dbReference type="AlphaFoldDB" id="A0A5A9P1I1"/>
<organism evidence="2 3">
    <name type="scientific">Triplophysa tibetana</name>
    <dbReference type="NCBI Taxonomy" id="1572043"/>
    <lineage>
        <taxon>Eukaryota</taxon>
        <taxon>Metazoa</taxon>
        <taxon>Chordata</taxon>
        <taxon>Craniata</taxon>
        <taxon>Vertebrata</taxon>
        <taxon>Euteleostomi</taxon>
        <taxon>Actinopterygii</taxon>
        <taxon>Neopterygii</taxon>
        <taxon>Teleostei</taxon>
        <taxon>Ostariophysi</taxon>
        <taxon>Cypriniformes</taxon>
        <taxon>Nemacheilidae</taxon>
        <taxon>Triplophysa</taxon>
    </lineage>
</organism>
<accession>A0A5A9P1I1</accession>
<dbReference type="Proteomes" id="UP000324632">
    <property type="component" value="Chromosome 11"/>
</dbReference>
<sequence>MAAPLQRDTLPESWSYGVCRDGRVVCFHASDESSATTWLHPRTGEPVNSGHMIRSGQSMWWRDKGRIERQMRRLANGMLCDSRRHWLSEPPVPLQQTLALASECGIRSCVLPWQTLERQRQRGGEAGQGL</sequence>
<evidence type="ECO:0000313" key="2">
    <source>
        <dbReference type="EMBL" id="KAA0714889.1"/>
    </source>
</evidence>
<evidence type="ECO:0000259" key="1">
    <source>
        <dbReference type="PROSITE" id="PS50020"/>
    </source>
</evidence>
<feature type="domain" description="WW" evidence="1">
    <location>
        <begin position="8"/>
        <end position="43"/>
    </location>
</feature>
<dbReference type="PROSITE" id="PS50020">
    <property type="entry name" value="WW_DOMAIN_2"/>
    <property type="match status" value="1"/>
</dbReference>
<protein>
    <submittedName>
        <fullName evidence="2">Pleckstrin-like proteiny domain-containing family A member 7</fullName>
    </submittedName>
</protein>
<reference evidence="2 3" key="1">
    <citation type="journal article" date="2019" name="Mol. Ecol. Resour.">
        <title>Chromosome-level genome assembly of Triplophysa tibetana, a fish adapted to the harsh high-altitude environment of the Tibetan Plateau.</title>
        <authorList>
            <person name="Yang X."/>
            <person name="Liu H."/>
            <person name="Ma Z."/>
            <person name="Zou Y."/>
            <person name="Zou M."/>
            <person name="Mao Y."/>
            <person name="Li X."/>
            <person name="Wang H."/>
            <person name="Chen T."/>
            <person name="Wang W."/>
            <person name="Yang R."/>
        </authorList>
    </citation>
    <scope>NUCLEOTIDE SEQUENCE [LARGE SCALE GENOMIC DNA]</scope>
    <source>
        <strain evidence="2">TTIB1903HZAU</strain>
        <tissue evidence="2">Muscle</tissue>
    </source>
</reference>
<evidence type="ECO:0000313" key="3">
    <source>
        <dbReference type="Proteomes" id="UP000324632"/>
    </source>
</evidence>
<comment type="caution">
    <text evidence="2">The sequence shown here is derived from an EMBL/GenBank/DDBJ whole genome shotgun (WGS) entry which is preliminary data.</text>
</comment>
<dbReference type="EMBL" id="SOYY01000011">
    <property type="protein sequence ID" value="KAA0714889.1"/>
    <property type="molecule type" value="Genomic_DNA"/>
</dbReference>
<proteinExistence type="predicted"/>
<name>A0A5A9P1I1_9TELE</name>
<dbReference type="InterPro" id="IPR001202">
    <property type="entry name" value="WW_dom"/>
</dbReference>
<gene>
    <name evidence="2" type="ORF">E1301_Tti010271</name>
</gene>
<keyword evidence="3" id="KW-1185">Reference proteome</keyword>